<dbReference type="PANTHER" id="PTHR19872">
    <property type="entry name" value="UBIQUITIN LIGASE SPECIFICITY FACTOR/HREP PROTEIN"/>
    <property type="match status" value="1"/>
</dbReference>
<protein>
    <recommendedName>
        <fullName evidence="5">WD40 repeat-like protein</fullName>
    </recommendedName>
</protein>
<dbReference type="OrthoDB" id="6262491at2759"/>
<dbReference type="InterPro" id="IPR051075">
    <property type="entry name" value="SCF_subunit_WD-repeat"/>
</dbReference>
<dbReference type="InterPro" id="IPR001680">
    <property type="entry name" value="WD40_rpt"/>
</dbReference>
<dbReference type="EMBL" id="KZ293666">
    <property type="protein sequence ID" value="PBK90247.1"/>
    <property type="molecule type" value="Genomic_DNA"/>
</dbReference>
<dbReference type="InParanoid" id="A0A2H3DME3"/>
<organism evidence="3 4">
    <name type="scientific">Armillaria gallica</name>
    <name type="common">Bulbous honey fungus</name>
    <name type="synonym">Armillaria bulbosa</name>
    <dbReference type="NCBI Taxonomy" id="47427"/>
    <lineage>
        <taxon>Eukaryota</taxon>
        <taxon>Fungi</taxon>
        <taxon>Dikarya</taxon>
        <taxon>Basidiomycota</taxon>
        <taxon>Agaricomycotina</taxon>
        <taxon>Agaricomycetes</taxon>
        <taxon>Agaricomycetidae</taxon>
        <taxon>Agaricales</taxon>
        <taxon>Marasmiineae</taxon>
        <taxon>Physalacriaceae</taxon>
        <taxon>Armillaria</taxon>
    </lineage>
</organism>
<name>A0A2H3DME3_ARMGA</name>
<dbReference type="PANTHER" id="PTHR19872:SF9">
    <property type="entry name" value="UBIQUITIN-BINDING SDF UBIQUITIN LIGASE COMPLEX SUBUNIT"/>
    <property type="match status" value="1"/>
</dbReference>
<dbReference type="InterPro" id="IPR036322">
    <property type="entry name" value="WD40_repeat_dom_sf"/>
</dbReference>
<evidence type="ECO:0008006" key="5">
    <source>
        <dbReference type="Google" id="ProtNLM"/>
    </source>
</evidence>
<dbReference type="InterPro" id="IPR015943">
    <property type="entry name" value="WD40/YVTN_repeat-like_dom_sf"/>
</dbReference>
<feature type="repeat" description="WD" evidence="2">
    <location>
        <begin position="47"/>
        <end position="68"/>
    </location>
</feature>
<dbReference type="AlphaFoldDB" id="A0A2H3DME3"/>
<gene>
    <name evidence="3" type="ORF">ARMGADRAFT_311087</name>
</gene>
<keyword evidence="2" id="KW-0853">WD repeat</keyword>
<evidence type="ECO:0000256" key="2">
    <source>
        <dbReference type="PROSITE-ProRule" id="PRU00221"/>
    </source>
</evidence>
<dbReference type="Proteomes" id="UP000217790">
    <property type="component" value="Unassembled WGS sequence"/>
</dbReference>
<keyword evidence="1" id="KW-0833">Ubl conjugation pathway</keyword>
<evidence type="ECO:0000313" key="4">
    <source>
        <dbReference type="Proteomes" id="UP000217790"/>
    </source>
</evidence>
<evidence type="ECO:0000256" key="1">
    <source>
        <dbReference type="ARBA" id="ARBA00022786"/>
    </source>
</evidence>
<dbReference type="SUPFAM" id="SSF50978">
    <property type="entry name" value="WD40 repeat-like"/>
    <property type="match status" value="1"/>
</dbReference>
<evidence type="ECO:0000313" key="3">
    <source>
        <dbReference type="EMBL" id="PBK90247.1"/>
    </source>
</evidence>
<reference evidence="4" key="1">
    <citation type="journal article" date="2017" name="Nat. Ecol. Evol.">
        <title>Genome expansion and lineage-specific genetic innovations in the forest pathogenic fungi Armillaria.</title>
        <authorList>
            <person name="Sipos G."/>
            <person name="Prasanna A.N."/>
            <person name="Walter M.C."/>
            <person name="O'Connor E."/>
            <person name="Balint B."/>
            <person name="Krizsan K."/>
            <person name="Kiss B."/>
            <person name="Hess J."/>
            <person name="Varga T."/>
            <person name="Slot J."/>
            <person name="Riley R."/>
            <person name="Boka B."/>
            <person name="Rigling D."/>
            <person name="Barry K."/>
            <person name="Lee J."/>
            <person name="Mihaltcheva S."/>
            <person name="LaButti K."/>
            <person name="Lipzen A."/>
            <person name="Waldron R."/>
            <person name="Moloney N.M."/>
            <person name="Sperisen C."/>
            <person name="Kredics L."/>
            <person name="Vagvoelgyi C."/>
            <person name="Patrignani A."/>
            <person name="Fitzpatrick D."/>
            <person name="Nagy I."/>
            <person name="Doyle S."/>
            <person name="Anderson J.B."/>
            <person name="Grigoriev I.V."/>
            <person name="Gueldener U."/>
            <person name="Muensterkoetter M."/>
            <person name="Nagy L.G."/>
        </authorList>
    </citation>
    <scope>NUCLEOTIDE SEQUENCE [LARGE SCALE GENOMIC DNA]</scope>
    <source>
        <strain evidence="4">Ar21-2</strain>
    </source>
</reference>
<proteinExistence type="predicted"/>
<dbReference type="Gene3D" id="2.130.10.10">
    <property type="entry name" value="YVTN repeat-like/Quinoprotein amine dehydrogenase"/>
    <property type="match status" value="1"/>
</dbReference>
<accession>A0A2H3DME3</accession>
<dbReference type="STRING" id="47427.A0A2H3DME3"/>
<dbReference type="PROSITE" id="PS50082">
    <property type="entry name" value="WD_REPEATS_2"/>
    <property type="match status" value="1"/>
</dbReference>
<sequence length="133" mass="14628">MPLKGPTGFVRRQEGDTGLGNKVGILHIRFAWSIRCNKMLQNRLIAISGSRDLTLRVWDAQGGRMLRVLAGHHDSVNWAVSGSYDHTCRVCDVGTGHIYVTLDGVCIVSGSGPRRFILCSSCRPDHDHMITVA</sequence>
<keyword evidence="4" id="KW-1185">Reference proteome</keyword>